<dbReference type="Pfam" id="PF00077">
    <property type="entry name" value="RVP"/>
    <property type="match status" value="1"/>
</dbReference>
<dbReference type="PROSITE" id="PS50175">
    <property type="entry name" value="ASP_PROT_RETROV"/>
    <property type="match status" value="1"/>
</dbReference>
<evidence type="ECO:0000313" key="3">
    <source>
        <dbReference type="EMBL" id="TRZ08278.1"/>
    </source>
</evidence>
<reference evidence="3" key="1">
    <citation type="submission" date="2019-04" db="EMBL/GenBank/DDBJ databases">
        <title>Genome assembly of Zosterops borbonicus 15179.</title>
        <authorList>
            <person name="Leroy T."/>
            <person name="Anselmetti Y."/>
            <person name="Tilak M.-K."/>
            <person name="Nabholz B."/>
        </authorList>
    </citation>
    <scope>NUCLEOTIDE SEQUENCE</scope>
    <source>
        <strain evidence="3">HGM_15179</strain>
        <tissue evidence="3">Muscle</tissue>
    </source>
</reference>
<dbReference type="InterPro" id="IPR021109">
    <property type="entry name" value="Peptidase_aspartic_dom_sf"/>
</dbReference>
<dbReference type="PANTHER" id="PTHR33064:SF38">
    <property type="entry name" value="LRRGT00076-LIKE"/>
    <property type="match status" value="1"/>
</dbReference>
<evidence type="ECO:0000256" key="1">
    <source>
        <dbReference type="ARBA" id="ARBA00022801"/>
    </source>
</evidence>
<accession>A0A8K1DBP5</accession>
<dbReference type="AlphaFoldDB" id="A0A8K1DBP5"/>
<dbReference type="InterPro" id="IPR051320">
    <property type="entry name" value="Viral_Replic_Matur_Polypro"/>
</dbReference>
<protein>
    <recommendedName>
        <fullName evidence="2">Peptidase A2 domain-containing protein</fullName>
    </recommendedName>
</protein>
<keyword evidence="1" id="KW-0378">Hydrolase</keyword>
<name>A0A8K1DBP5_9PASS</name>
<dbReference type="GO" id="GO:0006508">
    <property type="term" value="P:proteolysis"/>
    <property type="evidence" value="ECO:0007669"/>
    <property type="project" value="InterPro"/>
</dbReference>
<keyword evidence="4" id="KW-1185">Reference proteome</keyword>
<dbReference type="InterPro" id="IPR043502">
    <property type="entry name" value="DNA/RNA_pol_sf"/>
</dbReference>
<dbReference type="InterPro" id="IPR018061">
    <property type="entry name" value="Retropepsins"/>
</dbReference>
<evidence type="ECO:0000259" key="2">
    <source>
        <dbReference type="PROSITE" id="PS50175"/>
    </source>
</evidence>
<dbReference type="PANTHER" id="PTHR33064">
    <property type="entry name" value="POL PROTEIN"/>
    <property type="match status" value="1"/>
</dbReference>
<feature type="domain" description="Peptidase A2" evidence="2">
    <location>
        <begin position="20"/>
        <end position="93"/>
    </location>
</feature>
<dbReference type="InterPro" id="IPR001995">
    <property type="entry name" value="Peptidase_A2_cat"/>
</dbReference>
<sequence>MCQQDEPIVNFDVGPQHGEYEFVVDTGANRSSLNELPTGVTLRNKMCEVIGAEEKPFQALVIESVEIRGNSRQTMCDFIYLPNVEGNLLGRDLQVQLGVGVIPEKGRMIVKIMKLTTGDLEERNPEVWAEGRKSSLLDIPPIKVEMQAGIPPIRIKQYPISPEGKKGLAPIIEQLIREGILEPFMSPHNTSILAVKKAEGKYQLVQDLKEINKRTLTRHPVVPNPYTL</sequence>
<gene>
    <name evidence="3" type="ORF">HGM15179_018832</name>
</gene>
<dbReference type="Gene3D" id="2.40.70.10">
    <property type="entry name" value="Acid Proteases"/>
    <property type="match status" value="1"/>
</dbReference>
<dbReference type="Gene3D" id="3.10.10.10">
    <property type="entry name" value="HIV Type 1 Reverse Transcriptase, subunit A, domain 1"/>
    <property type="match status" value="1"/>
</dbReference>
<organism evidence="3 4">
    <name type="scientific">Zosterops borbonicus</name>
    <dbReference type="NCBI Taxonomy" id="364589"/>
    <lineage>
        <taxon>Eukaryota</taxon>
        <taxon>Metazoa</taxon>
        <taxon>Chordata</taxon>
        <taxon>Craniata</taxon>
        <taxon>Vertebrata</taxon>
        <taxon>Euteleostomi</taxon>
        <taxon>Archelosauria</taxon>
        <taxon>Archosauria</taxon>
        <taxon>Dinosauria</taxon>
        <taxon>Saurischia</taxon>
        <taxon>Theropoda</taxon>
        <taxon>Coelurosauria</taxon>
        <taxon>Aves</taxon>
        <taxon>Neognathae</taxon>
        <taxon>Neoaves</taxon>
        <taxon>Telluraves</taxon>
        <taxon>Australaves</taxon>
        <taxon>Passeriformes</taxon>
        <taxon>Sylvioidea</taxon>
        <taxon>Zosteropidae</taxon>
        <taxon>Zosterops</taxon>
    </lineage>
</organism>
<dbReference type="GO" id="GO:0004190">
    <property type="term" value="F:aspartic-type endopeptidase activity"/>
    <property type="evidence" value="ECO:0007669"/>
    <property type="project" value="InterPro"/>
</dbReference>
<comment type="caution">
    <text evidence="3">The sequence shown here is derived from an EMBL/GenBank/DDBJ whole genome shotgun (WGS) entry which is preliminary data.</text>
</comment>
<dbReference type="SUPFAM" id="SSF56672">
    <property type="entry name" value="DNA/RNA polymerases"/>
    <property type="match status" value="1"/>
</dbReference>
<dbReference type="OrthoDB" id="8065486at2759"/>
<dbReference type="SUPFAM" id="SSF50630">
    <property type="entry name" value="Acid proteases"/>
    <property type="match status" value="1"/>
</dbReference>
<dbReference type="Proteomes" id="UP000796761">
    <property type="component" value="Unassembled WGS sequence"/>
</dbReference>
<proteinExistence type="predicted"/>
<dbReference type="EMBL" id="SWJQ01001407">
    <property type="protein sequence ID" value="TRZ08278.1"/>
    <property type="molecule type" value="Genomic_DNA"/>
</dbReference>
<evidence type="ECO:0000313" key="4">
    <source>
        <dbReference type="Proteomes" id="UP000796761"/>
    </source>
</evidence>